<reference evidence="5 6" key="1">
    <citation type="journal article" date="2015" name="Stand. Genomic Sci.">
        <title>Genomic Encyclopedia of Bacterial and Archaeal Type Strains, Phase III: the genomes of soil and plant-associated and newly described type strains.</title>
        <authorList>
            <person name="Whitman W.B."/>
            <person name="Woyke T."/>
            <person name="Klenk H.P."/>
            <person name="Zhou Y."/>
            <person name="Lilburn T.G."/>
            <person name="Beck B.J."/>
            <person name="De Vos P."/>
            <person name="Vandamme P."/>
            <person name="Eisen J.A."/>
            <person name="Garrity G."/>
            <person name="Hugenholtz P."/>
            <person name="Kyrpides N.C."/>
        </authorList>
    </citation>
    <scope>NUCLEOTIDE SEQUENCE [LARGE SCALE GENOMIC DNA]</scope>
    <source>
        <strain evidence="5 6">CGMCC 1.6847</strain>
    </source>
</reference>
<feature type="domain" description="DNA2/NAM7 helicase helicase" evidence="3">
    <location>
        <begin position="125"/>
        <end position="474"/>
    </location>
</feature>
<gene>
    <name evidence="5" type="ORF">IQ05_03039</name>
</gene>
<dbReference type="Pfam" id="PF10881">
    <property type="entry name" value="DUF2726"/>
    <property type="match status" value="1"/>
</dbReference>
<dbReference type="Gene3D" id="3.40.50.300">
    <property type="entry name" value="P-loop containing nucleotide triphosphate hydrolases"/>
    <property type="match status" value="3"/>
</dbReference>
<dbReference type="Pfam" id="PF13087">
    <property type="entry name" value="AAA_12"/>
    <property type="match status" value="1"/>
</dbReference>
<dbReference type="EMBL" id="VLKO01000013">
    <property type="protein sequence ID" value="TWH99698.1"/>
    <property type="molecule type" value="Genomic_DNA"/>
</dbReference>
<evidence type="ECO:0000313" key="5">
    <source>
        <dbReference type="EMBL" id="TWH99698.1"/>
    </source>
</evidence>
<keyword evidence="5" id="KW-0347">Helicase</keyword>
<sequence length="863" mass="99649">MSLKRELIYIDEKDETDRIAQYSYKGDKICIVFKNGNKEFFYNKTRARIVRTAVSSDKAFNVFNYLKEIADTVGLKTEEGSNILARSYDSISEITKDCVLAGFLNSSLSATSVSTTNPDFFPFGFNLSQRNSVNIAFSNNLSVIEGPPGTGKTQTILNIIANAVLNGQSVAVVSSNNSATKNVYEKLEKYGIEFIAALLGNSQNKKDFIDSQREIPDLSQFNLSDNEKANLKEKATTLVTHLSENLDKKNELALLKLQLENIETEYKHFKKTYKDNAEKTVEFKRNITAEKILQFWIIIETFTNRRKEVGFIKRLIFRLKYGIKDKSFYTNSLGEIIFICQSKYYPTKISELTERIELLETSLRNFAFDNKMKEYTQTSMQLLKAELCKKYNKQKREPYTISELRYKSDEFIKDYPVIMSTTYSLRQSLSDKISYDYVIIDESSQVDLATGALALSCAKRAVIVGDIKQLPNVVDAEMQEKTDLVFNSYKLQKPYRYSNHSLLSSILELFPNVPKTLLREHYRCHPKIIEFCNKKFYDNQLIVHTEYTDKRQPLLVYKTVQGNHARERMNQRQIDIIKQEIISKEKLENVDLGIVTPYRNQTNALQRTFQGTSIKADTVDKFQGRENEVIILSTVDNEISEFTDNPNRLNVAVSRAVEQLILVVNGNDNESDNNISDLIKYIEYNNFSIVQSELNSIFDLLYKGYEEERAKIIRKSGNVSAFDSENLMFGLIKQVLSEDIFSKYDVLLHFPIRQLIKDFSRLDEKEVKYASNSLTHLDFLIYNKLGKFPVLGLEVDGFEFHKDGTKQADRDKMKDRILEKYDFPILRFRTNESNEKEKLTNKLNELQKHKIEFGRTANSGLAQ</sequence>
<evidence type="ECO:0000313" key="6">
    <source>
        <dbReference type="Proteomes" id="UP000317519"/>
    </source>
</evidence>
<keyword evidence="1" id="KW-0175">Coiled coil</keyword>
<dbReference type="CDD" id="cd17934">
    <property type="entry name" value="DEXXQc_Upf1-like"/>
    <property type="match status" value="1"/>
</dbReference>
<proteinExistence type="predicted"/>
<keyword evidence="5" id="KW-0378">Hydrolase</keyword>
<dbReference type="GO" id="GO:0004386">
    <property type="term" value="F:helicase activity"/>
    <property type="evidence" value="ECO:0007669"/>
    <property type="project" value="UniProtKB-KW"/>
</dbReference>
<dbReference type="PANTHER" id="PTHR10887:SF495">
    <property type="entry name" value="HELICASE SENATAXIN ISOFORM X1-RELATED"/>
    <property type="match status" value="1"/>
</dbReference>
<comment type="caution">
    <text evidence="5">The sequence shown here is derived from an EMBL/GenBank/DDBJ whole genome shotgun (WGS) entry which is preliminary data.</text>
</comment>
<dbReference type="InterPro" id="IPR027417">
    <property type="entry name" value="P-loop_NTPase"/>
</dbReference>
<feature type="domain" description="DNA2/NAM7 helicase-like C-terminal" evidence="4">
    <location>
        <begin position="500"/>
        <end position="665"/>
    </location>
</feature>
<feature type="domain" description="DUF2726" evidence="2">
    <location>
        <begin position="723"/>
        <end position="845"/>
    </location>
</feature>
<keyword evidence="5" id="KW-0067">ATP-binding</keyword>
<organism evidence="5 6">
    <name type="scientific">Flavobacterium tiangeerense</name>
    <dbReference type="NCBI Taxonomy" id="459471"/>
    <lineage>
        <taxon>Bacteria</taxon>
        <taxon>Pseudomonadati</taxon>
        <taxon>Bacteroidota</taxon>
        <taxon>Flavobacteriia</taxon>
        <taxon>Flavobacteriales</taxon>
        <taxon>Flavobacteriaceae</taxon>
        <taxon>Flavobacterium</taxon>
    </lineage>
</organism>
<keyword evidence="6" id="KW-1185">Reference proteome</keyword>
<dbReference type="InterPro" id="IPR024402">
    <property type="entry name" value="DUF2726"/>
</dbReference>
<evidence type="ECO:0000259" key="3">
    <source>
        <dbReference type="Pfam" id="PF13086"/>
    </source>
</evidence>
<dbReference type="InterPro" id="IPR041679">
    <property type="entry name" value="DNA2/NAM7-like_C"/>
</dbReference>
<dbReference type="RefSeq" id="WP_144894131.1">
    <property type="nucleotide sequence ID" value="NZ_VLKO01000013.1"/>
</dbReference>
<dbReference type="CDD" id="cd18808">
    <property type="entry name" value="SF1_C_Upf1"/>
    <property type="match status" value="1"/>
</dbReference>
<dbReference type="Proteomes" id="UP000317519">
    <property type="component" value="Unassembled WGS sequence"/>
</dbReference>
<protein>
    <submittedName>
        <fullName evidence="5">Superfamily I DNA and/or RNA helicase</fullName>
    </submittedName>
</protein>
<dbReference type="SUPFAM" id="SSF52540">
    <property type="entry name" value="P-loop containing nucleoside triphosphate hydrolases"/>
    <property type="match status" value="1"/>
</dbReference>
<feature type="coiled-coil region" evidence="1">
    <location>
        <begin position="245"/>
        <end position="272"/>
    </location>
</feature>
<name>A0ABY3FK31_9FLAO</name>
<dbReference type="InterPro" id="IPR041677">
    <property type="entry name" value="DNA2/NAM7_AAA_11"/>
</dbReference>
<dbReference type="InterPro" id="IPR045055">
    <property type="entry name" value="DNA2/NAM7-like"/>
</dbReference>
<keyword evidence="5" id="KW-0547">Nucleotide-binding</keyword>
<dbReference type="InterPro" id="IPR047187">
    <property type="entry name" value="SF1_C_Upf1"/>
</dbReference>
<dbReference type="Pfam" id="PF13086">
    <property type="entry name" value="AAA_11"/>
    <property type="match status" value="1"/>
</dbReference>
<dbReference type="PANTHER" id="PTHR10887">
    <property type="entry name" value="DNA2/NAM7 HELICASE FAMILY"/>
    <property type="match status" value="1"/>
</dbReference>
<evidence type="ECO:0000259" key="4">
    <source>
        <dbReference type="Pfam" id="PF13087"/>
    </source>
</evidence>
<accession>A0ABY3FK31</accession>
<evidence type="ECO:0000256" key="1">
    <source>
        <dbReference type="SAM" id="Coils"/>
    </source>
</evidence>
<dbReference type="Gene3D" id="3.40.960.10">
    <property type="entry name" value="VSR Endonuclease"/>
    <property type="match status" value="1"/>
</dbReference>
<evidence type="ECO:0000259" key="2">
    <source>
        <dbReference type="Pfam" id="PF10881"/>
    </source>
</evidence>